<dbReference type="SUPFAM" id="SSF49503">
    <property type="entry name" value="Cupredoxins"/>
    <property type="match status" value="2"/>
</dbReference>
<dbReference type="EMBL" id="MHQC01000058">
    <property type="protein sequence ID" value="OGZ93497.1"/>
    <property type="molecule type" value="Genomic_DNA"/>
</dbReference>
<gene>
    <name evidence="1" type="ORF">A2633_06435</name>
</gene>
<proteinExistence type="predicted"/>
<dbReference type="FunFam" id="2.60.40.420:FF:000093">
    <property type="entry name" value="Copper-containing nitrite reductase"/>
    <property type="match status" value="1"/>
</dbReference>
<dbReference type="Proteomes" id="UP000177152">
    <property type="component" value="Unassembled WGS sequence"/>
</dbReference>
<evidence type="ECO:0000313" key="1">
    <source>
        <dbReference type="EMBL" id="OGZ93497.1"/>
    </source>
</evidence>
<dbReference type="Gene3D" id="2.60.40.420">
    <property type="entry name" value="Cupredoxins - blue copper proteins"/>
    <property type="match status" value="2"/>
</dbReference>
<name>A0A1G2K269_9BACT</name>
<dbReference type="CDD" id="cd04208">
    <property type="entry name" value="CuRO_2_CuNIR"/>
    <property type="match status" value="1"/>
</dbReference>
<accession>A0A1G2K269</accession>
<evidence type="ECO:0000313" key="2">
    <source>
        <dbReference type="Proteomes" id="UP000177152"/>
    </source>
</evidence>
<protein>
    <submittedName>
        <fullName evidence="1">Uncharacterized protein</fullName>
    </submittedName>
</protein>
<sequence>MEKILIIFVLIIAVGFAAGFYQMTYQTTTTDMHDMQMPGMQTHGEMPSASKNEPSNIDHMNVAVNSPKAASVGDISRRTDDIPLPITRDYSKRVVFELRTKEVVAEIAPGITYEYWTYDGTVPGPFLRVREGDTVEIHLTHDAHSQTGKADGMDSMAFSLVPAVLAHGDEEMPIMDAHSMDGTGGTMSGDEHAIAGHAAHSIDLHAVIGPGGGGTITQSKTGETKVFQFIASRSGLYIYHCASPDIPTHIANGMYGMILVEPKEGLKKVDKEFYVMQGELYTEGSLNEPGLQHFSKEKVLAGRPEYVVFNGRVGALTGGNALRAKTGEKIRLFLGVGTFIPSNFHVIGGIFDALYPEGDIVSSPRRNIQTTIIPAGGSAMAELTFGVPGKYLLVDHNLPNALYRGALGELIVSGLENPERFSPINP</sequence>
<reference evidence="1 2" key="1">
    <citation type="journal article" date="2016" name="Nat. Commun.">
        <title>Thousands of microbial genomes shed light on interconnected biogeochemical processes in an aquifer system.</title>
        <authorList>
            <person name="Anantharaman K."/>
            <person name="Brown C.T."/>
            <person name="Hug L.A."/>
            <person name="Sharon I."/>
            <person name="Castelle C.J."/>
            <person name="Probst A.J."/>
            <person name="Thomas B.C."/>
            <person name="Singh A."/>
            <person name="Wilkins M.J."/>
            <person name="Karaoz U."/>
            <person name="Brodie E.L."/>
            <person name="Williams K.H."/>
            <person name="Hubbard S.S."/>
            <person name="Banfield J.F."/>
        </authorList>
    </citation>
    <scope>NUCLEOTIDE SEQUENCE [LARGE SCALE GENOMIC DNA]</scope>
</reference>
<comment type="caution">
    <text evidence="1">The sequence shown here is derived from an EMBL/GenBank/DDBJ whole genome shotgun (WGS) entry which is preliminary data.</text>
</comment>
<organism evidence="1 2">
    <name type="scientific">Candidatus Sungbacteria bacterium RIFCSPHIGHO2_01_FULL_47_32</name>
    <dbReference type="NCBI Taxonomy" id="1802264"/>
    <lineage>
        <taxon>Bacteria</taxon>
        <taxon>Candidatus Sungiibacteriota</taxon>
    </lineage>
</organism>
<dbReference type="InterPro" id="IPR008972">
    <property type="entry name" value="Cupredoxin"/>
</dbReference>
<dbReference type="AlphaFoldDB" id="A0A1G2K269"/>